<sequence>MSGVVLNYTLLNTSPMYDFGPTTGSSSSAALSGWQLNTASSFITGDPGANLSLPFFYGNALSLFGSAGCTFDVSIDTETTSHSLASGLIFQQDLDLEFHNFTLVVGSDADANAELVFDYAVITSTYDLDEAPTEVIYNSLTEALAFSEGWTMSSNGSAQTNFPGASVALNFTGVAFAISGPSGTDSSAGEFGVYIDGLVTFIANNTIGIESTTLYYLGGLNPADQHTLIIVNDNATFALDSIVVWQTSAESVPSEASSTTSGSHSNVVKIVVPIVAVVAAVLGLVAVFWLRRRRMQRRRAPKLSGPFGMRIARTLGKQSPADTVALENMPPNFKADSKVDLSKMEAGASGAQSS</sequence>
<dbReference type="Proteomes" id="UP000016930">
    <property type="component" value="Unassembled WGS sequence"/>
</dbReference>
<evidence type="ECO:0000256" key="1">
    <source>
        <dbReference type="SAM" id="MobiDB-lite"/>
    </source>
</evidence>
<keyword evidence="2" id="KW-0812">Transmembrane</keyword>
<keyword evidence="2" id="KW-1133">Transmembrane helix</keyword>
<keyword evidence="2" id="KW-0472">Membrane</keyword>
<reference evidence="3 4" key="1">
    <citation type="journal article" date="2012" name="Proc. Natl. Acad. Sci. U.S.A.">
        <title>Comparative genomics of Ceriporiopsis subvermispora and Phanerochaete chrysosporium provide insight into selective ligninolysis.</title>
        <authorList>
            <person name="Fernandez-Fueyo E."/>
            <person name="Ruiz-Duenas F.J."/>
            <person name="Ferreira P."/>
            <person name="Floudas D."/>
            <person name="Hibbett D.S."/>
            <person name="Canessa P."/>
            <person name="Larrondo L.F."/>
            <person name="James T.Y."/>
            <person name="Seelenfreund D."/>
            <person name="Lobos S."/>
            <person name="Polanco R."/>
            <person name="Tello M."/>
            <person name="Honda Y."/>
            <person name="Watanabe T."/>
            <person name="Watanabe T."/>
            <person name="Ryu J.S."/>
            <person name="Kubicek C.P."/>
            <person name="Schmoll M."/>
            <person name="Gaskell J."/>
            <person name="Hammel K.E."/>
            <person name="St John F.J."/>
            <person name="Vanden Wymelenberg A."/>
            <person name="Sabat G."/>
            <person name="Splinter BonDurant S."/>
            <person name="Syed K."/>
            <person name="Yadav J.S."/>
            <person name="Doddapaneni H."/>
            <person name="Subramanian V."/>
            <person name="Lavin J.L."/>
            <person name="Oguiza J.A."/>
            <person name="Perez G."/>
            <person name="Pisabarro A.G."/>
            <person name="Ramirez L."/>
            <person name="Santoyo F."/>
            <person name="Master E."/>
            <person name="Coutinho P.M."/>
            <person name="Henrissat B."/>
            <person name="Lombard V."/>
            <person name="Magnuson J.K."/>
            <person name="Kuees U."/>
            <person name="Hori C."/>
            <person name="Igarashi K."/>
            <person name="Samejima M."/>
            <person name="Held B.W."/>
            <person name="Barry K.W."/>
            <person name="LaButti K.M."/>
            <person name="Lapidus A."/>
            <person name="Lindquist E.A."/>
            <person name="Lucas S.M."/>
            <person name="Riley R."/>
            <person name="Salamov A.A."/>
            <person name="Hoffmeister D."/>
            <person name="Schwenk D."/>
            <person name="Hadar Y."/>
            <person name="Yarden O."/>
            <person name="de Vries R.P."/>
            <person name="Wiebenga A."/>
            <person name="Stenlid J."/>
            <person name="Eastwood D."/>
            <person name="Grigoriev I.V."/>
            <person name="Berka R.M."/>
            <person name="Blanchette R.A."/>
            <person name="Kersten P."/>
            <person name="Martinez A.T."/>
            <person name="Vicuna R."/>
            <person name="Cullen D."/>
        </authorList>
    </citation>
    <scope>NUCLEOTIDE SEQUENCE [LARGE SCALE GENOMIC DNA]</scope>
    <source>
        <strain evidence="3 4">B</strain>
    </source>
</reference>
<feature type="transmembrane region" description="Helical" evidence="2">
    <location>
        <begin position="270"/>
        <end position="290"/>
    </location>
</feature>
<organism evidence="3 4">
    <name type="scientific">Ceriporiopsis subvermispora (strain B)</name>
    <name type="common">White-rot fungus</name>
    <name type="synonym">Gelatoporia subvermispora</name>
    <dbReference type="NCBI Taxonomy" id="914234"/>
    <lineage>
        <taxon>Eukaryota</taxon>
        <taxon>Fungi</taxon>
        <taxon>Dikarya</taxon>
        <taxon>Basidiomycota</taxon>
        <taxon>Agaricomycotina</taxon>
        <taxon>Agaricomycetes</taxon>
        <taxon>Polyporales</taxon>
        <taxon>Gelatoporiaceae</taxon>
        <taxon>Gelatoporia</taxon>
    </lineage>
</organism>
<protein>
    <submittedName>
        <fullName evidence="3">Uncharacterized protein</fullName>
    </submittedName>
</protein>
<dbReference type="STRING" id="914234.M2PFA9"/>
<name>M2PFA9_CERS8</name>
<feature type="region of interest" description="Disordered" evidence="1">
    <location>
        <begin position="320"/>
        <end position="354"/>
    </location>
</feature>
<dbReference type="AlphaFoldDB" id="M2PFA9"/>
<dbReference type="Gene3D" id="2.60.120.260">
    <property type="entry name" value="Galactose-binding domain-like"/>
    <property type="match status" value="1"/>
</dbReference>
<dbReference type="OrthoDB" id="2576334at2759"/>
<dbReference type="EMBL" id="KB445802">
    <property type="protein sequence ID" value="EMD34609.1"/>
    <property type="molecule type" value="Genomic_DNA"/>
</dbReference>
<proteinExistence type="predicted"/>
<evidence type="ECO:0000313" key="4">
    <source>
        <dbReference type="Proteomes" id="UP000016930"/>
    </source>
</evidence>
<evidence type="ECO:0000256" key="2">
    <source>
        <dbReference type="SAM" id="Phobius"/>
    </source>
</evidence>
<gene>
    <name evidence="3" type="ORF">CERSUDRAFT_116773</name>
</gene>
<evidence type="ECO:0000313" key="3">
    <source>
        <dbReference type="EMBL" id="EMD34609.1"/>
    </source>
</evidence>
<accession>M2PFA9</accession>
<keyword evidence="4" id="KW-1185">Reference proteome</keyword>
<dbReference type="HOGENOM" id="CLU_064974_0_0_1"/>